<evidence type="ECO:0000256" key="3">
    <source>
        <dbReference type="PROSITE-ProRule" id="PRU00339"/>
    </source>
</evidence>
<dbReference type="Pfam" id="PF14559">
    <property type="entry name" value="TPR_19"/>
    <property type="match status" value="2"/>
</dbReference>
<keyword evidence="5" id="KW-0732">Signal</keyword>
<feature type="region of interest" description="Disordered" evidence="4">
    <location>
        <begin position="560"/>
        <end position="587"/>
    </location>
</feature>
<gene>
    <name evidence="6" type="ORF">ABV408_10975</name>
</gene>
<dbReference type="Pfam" id="PF13432">
    <property type="entry name" value="TPR_16"/>
    <property type="match status" value="1"/>
</dbReference>
<evidence type="ECO:0000256" key="1">
    <source>
        <dbReference type="ARBA" id="ARBA00022737"/>
    </source>
</evidence>
<dbReference type="PROSITE" id="PS51257">
    <property type="entry name" value="PROKAR_LIPOPROTEIN"/>
    <property type="match status" value="1"/>
</dbReference>
<evidence type="ECO:0000256" key="2">
    <source>
        <dbReference type="ARBA" id="ARBA00022803"/>
    </source>
</evidence>
<evidence type="ECO:0000256" key="4">
    <source>
        <dbReference type="SAM" id="MobiDB-lite"/>
    </source>
</evidence>
<dbReference type="SUPFAM" id="SSF48452">
    <property type="entry name" value="TPR-like"/>
    <property type="match status" value="2"/>
</dbReference>
<feature type="chain" id="PRO_5044500978" evidence="5">
    <location>
        <begin position="24"/>
        <end position="587"/>
    </location>
</feature>
<dbReference type="InterPro" id="IPR019734">
    <property type="entry name" value="TPR_rpt"/>
</dbReference>
<organism evidence="6">
    <name type="scientific">Salinicola endophyticus</name>
    <dbReference type="NCBI Taxonomy" id="1949083"/>
    <lineage>
        <taxon>Bacteria</taxon>
        <taxon>Pseudomonadati</taxon>
        <taxon>Pseudomonadota</taxon>
        <taxon>Gammaproteobacteria</taxon>
        <taxon>Oceanospirillales</taxon>
        <taxon>Halomonadaceae</taxon>
        <taxon>Salinicola</taxon>
    </lineage>
</organism>
<dbReference type="Gene3D" id="1.25.40.10">
    <property type="entry name" value="Tetratricopeptide repeat domain"/>
    <property type="match status" value="2"/>
</dbReference>
<feature type="signal peptide" evidence="5">
    <location>
        <begin position="1"/>
        <end position="23"/>
    </location>
</feature>
<dbReference type="PANTHER" id="PTHR44186">
    <property type="match status" value="1"/>
</dbReference>
<dbReference type="SMART" id="SM00028">
    <property type="entry name" value="TPR"/>
    <property type="match status" value="4"/>
</dbReference>
<keyword evidence="1" id="KW-0677">Repeat</keyword>
<protein>
    <submittedName>
        <fullName evidence="6">Tetratricopeptide repeat protein</fullName>
    </submittedName>
</protein>
<sequence length="587" mass="62886">MPKRLLYAAGCAALLAGCQSMPADPAAPAADPMASAPPITRGFDAAGLSQVLLSEMAGQRGDFHRAATGYLAAAERYRSAALAERATLAARYTDDTALLATTASRWQQYAPDDSAPEELLSGIAIDRGDWPGALSHRLELARDGQPARLLELVELAIEARTPLSPLREQLQAFLATHPTQLDAQLAMARLEAASGEPDVAQQRLARLTRTHASEPELWLTRAQIAIEAGDNAQAAALARRGQTLAPDDARFVLALAQAEIAAGDLDAAETQVNRLLAEHDNTPSLRLGLAQLYLEAGALDPAKRLLLPLLDRDATPPAAYLLLGTIADSQDEPDNALLYYRQVPPGPGFAESRALAIQMLVAAGRLDDAENFVRIESLRHPRQRALLTQIGVQALDAADDSARADALLADSLERDPDNSDLLYSRAMRDYAKGDVDGMIATLRDIIAREPDNAAALNALGYTLATDSDRYDEAFGLIQRAHQLEPQNPAILDSLGWVHFKRGDNDKALGYLRRAYAGQPDQEVAAHLAEVLAAKGLDDEAKALVARALAASDEHPDIDALLSRYPRLTPSPASDSTGRPDDTSVPNP</sequence>
<dbReference type="PANTHER" id="PTHR44186:SF1">
    <property type="entry name" value="BARDET-BIEDL SYNDROME 4 PROTEIN"/>
    <property type="match status" value="1"/>
</dbReference>
<dbReference type="RefSeq" id="WP_353978995.1">
    <property type="nucleotide sequence ID" value="NZ_CP159578.1"/>
</dbReference>
<proteinExistence type="predicted"/>
<dbReference type="InterPro" id="IPR011990">
    <property type="entry name" value="TPR-like_helical_dom_sf"/>
</dbReference>
<dbReference type="EMBL" id="CP159578">
    <property type="protein sequence ID" value="XCJ77970.1"/>
    <property type="molecule type" value="Genomic_DNA"/>
</dbReference>
<accession>A0AB74U894</accession>
<feature type="repeat" description="TPR" evidence="3">
    <location>
        <begin position="488"/>
        <end position="521"/>
    </location>
</feature>
<dbReference type="PROSITE" id="PS50005">
    <property type="entry name" value="TPR"/>
    <property type="match status" value="1"/>
</dbReference>
<evidence type="ECO:0000256" key="5">
    <source>
        <dbReference type="SAM" id="SignalP"/>
    </source>
</evidence>
<evidence type="ECO:0000313" key="6">
    <source>
        <dbReference type="EMBL" id="XCJ77970.1"/>
    </source>
</evidence>
<keyword evidence="2 3" id="KW-0802">TPR repeat</keyword>
<name>A0AB74U894_9GAMM</name>
<dbReference type="AlphaFoldDB" id="A0AB74U894"/>
<reference evidence="6" key="1">
    <citation type="submission" date="2024-06" db="EMBL/GenBank/DDBJ databases">
        <title>Complete genome of Salinicola endophyticus HNIBRBA4755.</title>
        <authorList>
            <person name="Shin S.Y."/>
            <person name="Kang H."/>
            <person name="Song J."/>
        </authorList>
    </citation>
    <scope>NUCLEOTIDE SEQUENCE</scope>
    <source>
        <strain evidence="6">HNIBRBA4755</strain>
    </source>
</reference>